<sequence length="359" mass="38859">MQERMGTGLLSRFSTPLSKRIFAPDIVAVVCVTALTNAVIFLPILRESALRVPFGLAFLFFVPGYAFVAALFPEDESRSTVSDRTARVTQTESETGDGGIFGVASKTGIDWVERLALSFGLSVVIVTLLGLLGDLSSWSVSLEMIAFSVTGFVLVCSGVAVVRRQRLAPADRFRLPLGSHLSAGKSGRTDGELRIDTLANVLLIASIVFAFGIGTLAVAAPAGGEQFSTVSIVTENDDGEMVADGYPSEIDHGDDFTVFVDLGNREHREVTYTVVVLEQRLGDGGSNETSVSEQRELDRFETTLAHGESGVYEQNVEPTTTGYVRVAWLLYPDDVPSEPSLENTEYHVHLWLNVIESDD</sequence>
<keyword evidence="1" id="KW-0812">Transmembrane</keyword>
<feature type="transmembrane region" description="Helical" evidence="1">
    <location>
        <begin position="50"/>
        <end position="72"/>
    </location>
</feature>
<evidence type="ECO:0000256" key="1">
    <source>
        <dbReference type="SAM" id="Phobius"/>
    </source>
</evidence>
<feature type="transmembrane region" description="Helical" evidence="1">
    <location>
        <begin position="115"/>
        <end position="132"/>
    </location>
</feature>
<keyword evidence="1" id="KW-0472">Membrane</keyword>
<evidence type="ECO:0000313" key="4">
    <source>
        <dbReference type="Proteomes" id="UP000281431"/>
    </source>
</evidence>
<keyword evidence="4" id="KW-1185">Reference proteome</keyword>
<proteinExistence type="predicted"/>
<feature type="transmembrane region" description="Helical" evidence="1">
    <location>
        <begin position="198"/>
        <end position="220"/>
    </location>
</feature>
<feature type="transmembrane region" description="Helical" evidence="1">
    <location>
        <begin position="21"/>
        <end position="44"/>
    </location>
</feature>
<feature type="domain" description="DUF1616" evidence="2">
    <location>
        <begin position="29"/>
        <end position="353"/>
    </location>
</feature>
<dbReference type="InterPro" id="IPR014495">
    <property type="entry name" value="UCP018671"/>
</dbReference>
<feature type="transmembrane region" description="Helical" evidence="1">
    <location>
        <begin position="144"/>
        <end position="162"/>
    </location>
</feature>
<name>A0A3N6MEJ1_NATCH</name>
<protein>
    <submittedName>
        <fullName evidence="3">DUF1616 domain-containing protein</fullName>
    </submittedName>
</protein>
<reference evidence="3 4" key="1">
    <citation type="submission" date="2018-10" db="EMBL/GenBank/DDBJ databases">
        <title>Natrarchaeobius chitinivorans gen. nov., sp. nov., and Natrarchaeobius haloalkaliphilus sp. nov., alkaliphilic, chitin-utilizing haloarchaea from hypersaline alkaline lakes.</title>
        <authorList>
            <person name="Sorokin D.Y."/>
            <person name="Elcheninov A.G."/>
            <person name="Kostrikina N.A."/>
            <person name="Bale N.J."/>
            <person name="Sinninghe Damste J.S."/>
            <person name="Khijniak T.V."/>
            <person name="Kublanov I.V."/>
            <person name="Toshchakov S.V."/>
        </authorList>
    </citation>
    <scope>NUCLEOTIDE SEQUENCE [LARGE SCALE GENOMIC DNA]</scope>
    <source>
        <strain evidence="3 4">AArcht7</strain>
    </source>
</reference>
<evidence type="ECO:0000313" key="3">
    <source>
        <dbReference type="EMBL" id="RQH01238.1"/>
    </source>
</evidence>
<comment type="caution">
    <text evidence="3">The sequence shown here is derived from an EMBL/GenBank/DDBJ whole genome shotgun (WGS) entry which is preliminary data.</text>
</comment>
<dbReference type="PIRSF" id="PIRSF018671">
    <property type="entry name" value="UCP018671"/>
    <property type="match status" value="1"/>
</dbReference>
<dbReference type="Pfam" id="PF07760">
    <property type="entry name" value="DUF1616"/>
    <property type="match status" value="1"/>
</dbReference>
<accession>A0A3N6MEJ1</accession>
<dbReference type="InterPro" id="IPR011674">
    <property type="entry name" value="DUF1616"/>
</dbReference>
<evidence type="ECO:0000259" key="2">
    <source>
        <dbReference type="Pfam" id="PF07760"/>
    </source>
</evidence>
<gene>
    <name evidence="3" type="ORF">EA472_07225</name>
</gene>
<dbReference type="EMBL" id="REFZ01000004">
    <property type="protein sequence ID" value="RQH01238.1"/>
    <property type="molecule type" value="Genomic_DNA"/>
</dbReference>
<dbReference type="AlphaFoldDB" id="A0A3N6MEJ1"/>
<keyword evidence="1" id="KW-1133">Transmembrane helix</keyword>
<organism evidence="3 4">
    <name type="scientific">Natrarchaeobius chitinivorans</name>
    <dbReference type="NCBI Taxonomy" id="1679083"/>
    <lineage>
        <taxon>Archaea</taxon>
        <taxon>Methanobacteriati</taxon>
        <taxon>Methanobacteriota</taxon>
        <taxon>Stenosarchaea group</taxon>
        <taxon>Halobacteria</taxon>
        <taxon>Halobacteriales</taxon>
        <taxon>Natrialbaceae</taxon>
        <taxon>Natrarchaeobius</taxon>
    </lineage>
</organism>
<dbReference type="Proteomes" id="UP000281431">
    <property type="component" value="Unassembled WGS sequence"/>
</dbReference>